<dbReference type="SUPFAM" id="SSF140478">
    <property type="entry name" value="LemA-like"/>
    <property type="match status" value="1"/>
</dbReference>
<evidence type="ECO:0000313" key="7">
    <source>
        <dbReference type="EMBL" id="SMO33987.1"/>
    </source>
</evidence>
<keyword evidence="8" id="KW-1185">Reference proteome</keyword>
<keyword evidence="5 6" id="KW-0472">Membrane</keyword>
<reference evidence="7 8" key="1">
    <citation type="submission" date="2017-05" db="EMBL/GenBank/DDBJ databases">
        <authorList>
            <person name="Varghese N."/>
            <person name="Submissions S."/>
        </authorList>
    </citation>
    <scope>NUCLEOTIDE SEQUENCE [LARGE SCALE GENOMIC DNA]</scope>
    <source>
        <strain evidence="7 8">DSM 19036</strain>
    </source>
</reference>
<comment type="similarity">
    <text evidence="2">Belongs to the LemA family.</text>
</comment>
<evidence type="ECO:0000256" key="6">
    <source>
        <dbReference type="SAM" id="Phobius"/>
    </source>
</evidence>
<evidence type="ECO:0000313" key="8">
    <source>
        <dbReference type="Proteomes" id="UP000320300"/>
    </source>
</evidence>
<dbReference type="RefSeq" id="WP_142526304.1">
    <property type="nucleotide sequence ID" value="NZ_CBCSJO010000002.1"/>
</dbReference>
<accession>A0A521AGP6</accession>
<dbReference type="InterPro" id="IPR023353">
    <property type="entry name" value="LemA-like_dom_sf"/>
</dbReference>
<sequence>MTGQTIALIVGILLIIIALGFIIGIYNKLVMLKNNIEKAFKNIDVILMQRAEEIPELVKITSKYVAHETMMLTRLTELRTAVLNSGTIDEKIAASGQLGRATKELFAVSENYPALLSNNNFLELQKRVSVMEDKIADRREYYNDSVNLYNIGIEEFPNVILAGLLGYKQRNLFTVLPEEKEYHGVQL</sequence>
<evidence type="ECO:0000256" key="3">
    <source>
        <dbReference type="ARBA" id="ARBA00022692"/>
    </source>
</evidence>
<keyword evidence="4 6" id="KW-1133">Transmembrane helix</keyword>
<dbReference type="Proteomes" id="UP000320300">
    <property type="component" value="Unassembled WGS sequence"/>
</dbReference>
<feature type="transmembrane region" description="Helical" evidence="6">
    <location>
        <begin position="6"/>
        <end position="26"/>
    </location>
</feature>
<dbReference type="Gene3D" id="1.20.1440.20">
    <property type="entry name" value="LemA-like domain"/>
    <property type="match status" value="1"/>
</dbReference>
<protein>
    <submittedName>
        <fullName evidence="7">LemA protein</fullName>
    </submittedName>
</protein>
<evidence type="ECO:0000256" key="1">
    <source>
        <dbReference type="ARBA" id="ARBA00004167"/>
    </source>
</evidence>
<dbReference type="Pfam" id="PF04011">
    <property type="entry name" value="LemA"/>
    <property type="match status" value="1"/>
</dbReference>
<evidence type="ECO:0000256" key="4">
    <source>
        <dbReference type="ARBA" id="ARBA00022989"/>
    </source>
</evidence>
<organism evidence="7 8">
    <name type="scientific">Pedobacter westerhofensis</name>
    <dbReference type="NCBI Taxonomy" id="425512"/>
    <lineage>
        <taxon>Bacteria</taxon>
        <taxon>Pseudomonadati</taxon>
        <taxon>Bacteroidota</taxon>
        <taxon>Sphingobacteriia</taxon>
        <taxon>Sphingobacteriales</taxon>
        <taxon>Sphingobacteriaceae</taxon>
        <taxon>Pedobacter</taxon>
    </lineage>
</organism>
<name>A0A521AGP6_9SPHI</name>
<evidence type="ECO:0000256" key="2">
    <source>
        <dbReference type="ARBA" id="ARBA00008854"/>
    </source>
</evidence>
<dbReference type="GO" id="GO:0016020">
    <property type="term" value="C:membrane"/>
    <property type="evidence" value="ECO:0007669"/>
    <property type="project" value="UniProtKB-SubCell"/>
</dbReference>
<dbReference type="AlphaFoldDB" id="A0A521AGP6"/>
<proteinExistence type="inferred from homology"/>
<dbReference type="PANTHER" id="PTHR34478">
    <property type="entry name" value="PROTEIN LEMA"/>
    <property type="match status" value="1"/>
</dbReference>
<dbReference type="PANTHER" id="PTHR34478:SF1">
    <property type="entry name" value="PROTEIN LEMA"/>
    <property type="match status" value="1"/>
</dbReference>
<gene>
    <name evidence="7" type="ORF">SAMN06265348_101187</name>
</gene>
<dbReference type="InterPro" id="IPR007156">
    <property type="entry name" value="MamQ_LemA"/>
</dbReference>
<keyword evidence="3 6" id="KW-0812">Transmembrane</keyword>
<evidence type="ECO:0000256" key="5">
    <source>
        <dbReference type="ARBA" id="ARBA00023136"/>
    </source>
</evidence>
<dbReference type="OrthoDB" id="9804152at2"/>
<comment type="subcellular location">
    <subcellularLocation>
        <location evidence="1">Membrane</location>
        <topology evidence="1">Single-pass membrane protein</topology>
    </subcellularLocation>
</comment>
<dbReference type="EMBL" id="FXTN01000001">
    <property type="protein sequence ID" value="SMO33987.1"/>
    <property type="molecule type" value="Genomic_DNA"/>
</dbReference>